<dbReference type="KEGG" id="vg:77953329"/>
<dbReference type="SUPFAM" id="SSF56300">
    <property type="entry name" value="Metallo-dependent phosphatases"/>
    <property type="match status" value="1"/>
</dbReference>
<evidence type="ECO:0000313" key="1">
    <source>
        <dbReference type="EMBL" id="QYN80152.1"/>
    </source>
</evidence>
<keyword evidence="2" id="KW-1185">Reference proteome</keyword>
<sequence length="175" mass="20006">MNTVCWADGHVDHPAACKRRGYESVAAFQEYFADTWCSKVTPRTIAILVGDMALYHEGLVFLKKLPGKKILVMGNHDNERQNNTRDLLEVYDELYGLWKHPKSPIYFGHAPLHPSQLRGRLMVHGHTHTDIIQDERYVNVCIDLLPNGPVGIEDIVSGKYRSYRKPVVQEMKHAV</sequence>
<name>A0AAE8BGL9_9CAUD</name>
<protein>
    <submittedName>
        <fullName evidence="1">Phosphoesterase</fullName>
    </submittedName>
</protein>
<accession>A0AAE8BGL9</accession>
<dbReference type="GeneID" id="77953329"/>
<reference evidence="1" key="1">
    <citation type="journal article" date="2021" name="Viruses">
        <title>Novel Viruses That Lyse Plant and Human Strains of Kosakonia cowanii.</title>
        <authorList>
            <person name="Petrzik K."/>
            <person name="Brazdova S."/>
            <person name="Krawczyk K."/>
        </authorList>
    </citation>
    <scope>NUCLEOTIDE SEQUENCE</scope>
</reference>
<dbReference type="Proteomes" id="UP000828443">
    <property type="component" value="Segment"/>
</dbReference>
<dbReference type="RefSeq" id="YP_010676964.1">
    <property type="nucleotide sequence ID" value="NC_071015.1"/>
</dbReference>
<dbReference type="EMBL" id="MZ348422">
    <property type="protein sequence ID" value="QYN80152.1"/>
    <property type="molecule type" value="Genomic_DNA"/>
</dbReference>
<evidence type="ECO:0000313" key="2">
    <source>
        <dbReference type="Proteomes" id="UP000828443"/>
    </source>
</evidence>
<organism evidence="1 2">
    <name type="scientific">Kosakonia phage Kc263</name>
    <dbReference type="NCBI Taxonomy" id="2863194"/>
    <lineage>
        <taxon>Viruses</taxon>
        <taxon>Duplodnaviria</taxon>
        <taxon>Heunggongvirae</taxon>
        <taxon>Uroviricota</taxon>
        <taxon>Caudoviricetes</taxon>
        <taxon>Chimalliviridae</taxon>
        <taxon>Branisovskavirus</taxon>
        <taxon>Branisovskavirus Kc263</taxon>
    </lineage>
</organism>
<dbReference type="Gene3D" id="3.60.21.10">
    <property type="match status" value="1"/>
</dbReference>
<proteinExistence type="predicted"/>
<dbReference type="InterPro" id="IPR029052">
    <property type="entry name" value="Metallo-depent_PP-like"/>
</dbReference>